<keyword evidence="2" id="KW-1185">Reference proteome</keyword>
<dbReference type="Proteomes" id="UP001497535">
    <property type="component" value="Unassembled WGS sequence"/>
</dbReference>
<protein>
    <submittedName>
        <fullName evidence="1">Uncharacterized protein</fullName>
    </submittedName>
</protein>
<name>A0ACB1AG17_MELEN</name>
<proteinExistence type="predicted"/>
<dbReference type="EMBL" id="CAVMJV010000080">
    <property type="protein sequence ID" value="CAK5090103.1"/>
    <property type="molecule type" value="Genomic_DNA"/>
</dbReference>
<gene>
    <name evidence="1" type="ORF">MENTE1834_LOCUS37871</name>
</gene>
<evidence type="ECO:0000313" key="1">
    <source>
        <dbReference type="EMBL" id="CAK5090103.1"/>
    </source>
</evidence>
<reference evidence="1" key="1">
    <citation type="submission" date="2023-11" db="EMBL/GenBank/DDBJ databases">
        <authorList>
            <person name="Poullet M."/>
        </authorList>
    </citation>
    <scope>NUCLEOTIDE SEQUENCE</scope>
    <source>
        <strain evidence="1">E1834</strain>
    </source>
</reference>
<sequence>MNVTLVNALSEQYLQGRIVSIDRRWMSQLRFYLGTEFDKLYFDNEMKGEISAENIRGVLMERLKNLSNHITNKEGKKPKSFLNLIYETADLDIDTKHEKPLAILSAPLKRQKSFDLHSLKEILTNYQGMKIFESNKIAIPFDLFFFDFTKFKYDIVIINKKNHNEKIFKNENQNMSIKTKLMNESLFFSLEGLFKKSYFLSEGIKNRYHGIKKLIIFGMKEVKHNSQIALRTGKVNETKEGRLFGSKGDVISVQISEREKTIQIDSELPVAIVELIEEVKNEMEKVKKMNVEEVKKKWEEAVIAKGKLNHEQNKKIKEANNGWSEKEENLKKWIINEFKSPSFSIEDEREKILNKYKYFIVDLKEEWFRALFYHVFKEVYKNGEKKKVIIKLSTEKMEEKEKEKGEASTSKQDEHILYFDQHSLVSSVLQIYGKENEKDSAILVNMDEENTNKSKFIEDKCGSISLVAGQFTASTRYRRPITSFKIVESGTPWSSKCTQP</sequence>
<comment type="caution">
    <text evidence="1">The sequence shown here is derived from an EMBL/GenBank/DDBJ whole genome shotgun (WGS) entry which is preliminary data.</text>
</comment>
<accession>A0ACB1AG17</accession>
<evidence type="ECO:0000313" key="2">
    <source>
        <dbReference type="Proteomes" id="UP001497535"/>
    </source>
</evidence>
<organism evidence="1 2">
    <name type="scientific">Meloidogyne enterolobii</name>
    <name type="common">Root-knot nematode worm</name>
    <name type="synonym">Meloidogyne mayaguensis</name>
    <dbReference type="NCBI Taxonomy" id="390850"/>
    <lineage>
        <taxon>Eukaryota</taxon>
        <taxon>Metazoa</taxon>
        <taxon>Ecdysozoa</taxon>
        <taxon>Nematoda</taxon>
        <taxon>Chromadorea</taxon>
        <taxon>Rhabditida</taxon>
        <taxon>Tylenchina</taxon>
        <taxon>Tylenchomorpha</taxon>
        <taxon>Tylenchoidea</taxon>
        <taxon>Meloidogynidae</taxon>
        <taxon>Meloidogyninae</taxon>
        <taxon>Meloidogyne</taxon>
    </lineage>
</organism>